<evidence type="ECO:0000256" key="3">
    <source>
        <dbReference type="ARBA" id="ARBA00022771"/>
    </source>
</evidence>
<keyword evidence="4" id="KW-0862">Zinc</keyword>
<evidence type="ECO:0000259" key="12">
    <source>
        <dbReference type="PROSITE" id="PS51030"/>
    </source>
</evidence>
<evidence type="ECO:0000256" key="11">
    <source>
        <dbReference type="SAM" id="MobiDB-lite"/>
    </source>
</evidence>
<feature type="region of interest" description="Disordered" evidence="11">
    <location>
        <begin position="1"/>
        <end position="24"/>
    </location>
</feature>
<evidence type="ECO:0000256" key="5">
    <source>
        <dbReference type="ARBA" id="ARBA00023015"/>
    </source>
</evidence>
<dbReference type="InterPro" id="IPR001723">
    <property type="entry name" value="Nuclear_hrmn_rcpt"/>
</dbReference>
<dbReference type="PROSITE" id="PS51030">
    <property type="entry name" value="NUCLEAR_REC_DBD_2"/>
    <property type="match status" value="1"/>
</dbReference>
<feature type="domain" description="NR LBD" evidence="13">
    <location>
        <begin position="240"/>
        <end position="471"/>
    </location>
</feature>
<feature type="domain" description="Nuclear receptor" evidence="12">
    <location>
        <begin position="27"/>
        <end position="102"/>
    </location>
</feature>
<keyword evidence="3" id="KW-0863">Zinc-finger</keyword>
<evidence type="ECO:0000256" key="9">
    <source>
        <dbReference type="ARBA" id="ARBA00023242"/>
    </source>
</evidence>
<dbReference type="Gene3D" id="1.10.565.10">
    <property type="entry name" value="Retinoid X Receptor"/>
    <property type="match status" value="1"/>
</dbReference>
<evidence type="ECO:0000256" key="4">
    <source>
        <dbReference type="ARBA" id="ARBA00022833"/>
    </source>
</evidence>
<evidence type="ECO:0000256" key="7">
    <source>
        <dbReference type="ARBA" id="ARBA00023163"/>
    </source>
</evidence>
<keyword evidence="8" id="KW-0675">Receptor</keyword>
<proteinExistence type="inferred from homology"/>
<evidence type="ECO:0000259" key="13">
    <source>
        <dbReference type="PROSITE" id="PS51843"/>
    </source>
</evidence>
<keyword evidence="10" id="KW-0175">Coiled coil</keyword>
<dbReference type="Gene3D" id="3.30.50.10">
    <property type="entry name" value="Erythroid Transcription Factor GATA-1, subunit A"/>
    <property type="match status" value="1"/>
</dbReference>
<sequence length="506" mass="58290">MNFVKLNEEENNKNSFQSKNNKSSPFPTKCCVCGYICSGYVHYNVVCCDGCKHFFRRCCNAKELYKCKNGGNCNVMNVAIKCKSCRFDKCILAGMRIQTIRGVYSRSLPEIYELIEQKRNELRAEGKYLENAVSKSETNIKVFVGLRRDVDHRLNMFPALTVLFPKFPFRESVVIGTFFISKPVSLFINKDNLIIDFLISVERNAQRVRNSVTRLPPLYYNNACNTIENLINRKENLISNSDEFSCQERGAISLEAIGFVLKNGFFKTPPLSLMEDLLLIVDIGKTMPSFNDLDLSDKICLLTQITMPLSILLVAYYSYTKKYNAVILPTGSGLSMAFGFSGEYYRGDETIAKLSKKVFTDSMGPFNRVQLTEEEYVLLRAIIFCHSFTDGLSKQGKELLLNESEKYSKILMKILQNRHGDLAGARRFTECVQLIQTCFFFGHQHSLFFNYLANVSHRDTFRNVMPEAFVNLCLRNKMNFIKYIYKFVSPHIFNISKIKYFQRVER</sequence>
<evidence type="ECO:0000313" key="15">
    <source>
        <dbReference type="Proteomes" id="UP000580250"/>
    </source>
</evidence>
<protein>
    <submittedName>
        <fullName evidence="14">Uncharacterized protein</fullName>
    </submittedName>
</protein>
<accession>A0A6V7UQE6</accession>
<dbReference type="InterPro" id="IPR013088">
    <property type="entry name" value="Znf_NHR/GATA"/>
</dbReference>
<dbReference type="PRINTS" id="PR00047">
    <property type="entry name" value="STROIDFINGER"/>
</dbReference>
<reference evidence="14 15" key="1">
    <citation type="submission" date="2020-08" db="EMBL/GenBank/DDBJ databases">
        <authorList>
            <person name="Koutsovoulos G."/>
            <person name="Danchin GJ E."/>
        </authorList>
    </citation>
    <scope>NUCLEOTIDE SEQUENCE [LARGE SCALE GENOMIC DNA]</scope>
</reference>
<keyword evidence="5" id="KW-0805">Transcription regulation</keyword>
<dbReference type="GO" id="GO:0043565">
    <property type="term" value="F:sequence-specific DNA binding"/>
    <property type="evidence" value="ECO:0007669"/>
    <property type="project" value="InterPro"/>
</dbReference>
<dbReference type="EMBL" id="CAJEWN010000092">
    <property type="protein sequence ID" value="CAD2162518.1"/>
    <property type="molecule type" value="Genomic_DNA"/>
</dbReference>
<evidence type="ECO:0000313" key="14">
    <source>
        <dbReference type="EMBL" id="CAD2162518.1"/>
    </source>
</evidence>
<dbReference type="GO" id="GO:0003700">
    <property type="term" value="F:DNA-binding transcription factor activity"/>
    <property type="evidence" value="ECO:0007669"/>
    <property type="project" value="InterPro"/>
</dbReference>
<keyword evidence="7" id="KW-0804">Transcription</keyword>
<dbReference type="Proteomes" id="UP000580250">
    <property type="component" value="Unassembled WGS sequence"/>
</dbReference>
<dbReference type="PRINTS" id="PR00398">
    <property type="entry name" value="STRDHORMONER"/>
</dbReference>
<dbReference type="SMART" id="SM00399">
    <property type="entry name" value="ZnF_C4"/>
    <property type="match status" value="1"/>
</dbReference>
<organism evidence="14 15">
    <name type="scientific">Meloidogyne enterolobii</name>
    <name type="common">Root-knot nematode worm</name>
    <name type="synonym">Meloidogyne mayaguensis</name>
    <dbReference type="NCBI Taxonomy" id="390850"/>
    <lineage>
        <taxon>Eukaryota</taxon>
        <taxon>Metazoa</taxon>
        <taxon>Ecdysozoa</taxon>
        <taxon>Nematoda</taxon>
        <taxon>Chromadorea</taxon>
        <taxon>Rhabditida</taxon>
        <taxon>Tylenchina</taxon>
        <taxon>Tylenchomorpha</taxon>
        <taxon>Tylenchoidea</taxon>
        <taxon>Meloidogynidae</taxon>
        <taxon>Meloidogyninae</taxon>
        <taxon>Meloidogyne</taxon>
    </lineage>
</organism>
<feature type="coiled-coil region" evidence="10">
    <location>
        <begin position="220"/>
        <end position="247"/>
    </location>
</feature>
<comment type="caution">
    <text evidence="14">The sequence shown here is derived from an EMBL/GenBank/DDBJ whole genome shotgun (WGS) entry which is preliminary data.</text>
</comment>
<dbReference type="InterPro" id="IPR000536">
    <property type="entry name" value="Nucl_hrmn_rcpt_lig-bd"/>
</dbReference>
<evidence type="ECO:0000256" key="1">
    <source>
        <dbReference type="ARBA" id="ARBA00005993"/>
    </source>
</evidence>
<keyword evidence="9" id="KW-0539">Nucleus</keyword>
<comment type="similarity">
    <text evidence="1">Belongs to the nuclear hormone receptor family.</text>
</comment>
<dbReference type="PROSITE" id="PS51843">
    <property type="entry name" value="NR_LBD"/>
    <property type="match status" value="1"/>
</dbReference>
<dbReference type="Pfam" id="PF00104">
    <property type="entry name" value="Hormone_recep"/>
    <property type="match status" value="1"/>
</dbReference>
<dbReference type="GO" id="GO:0008270">
    <property type="term" value="F:zinc ion binding"/>
    <property type="evidence" value="ECO:0007669"/>
    <property type="project" value="UniProtKB-KW"/>
</dbReference>
<feature type="compositionally biased region" description="Basic and acidic residues" evidence="11">
    <location>
        <begin position="1"/>
        <end position="12"/>
    </location>
</feature>
<evidence type="ECO:0000256" key="10">
    <source>
        <dbReference type="SAM" id="Coils"/>
    </source>
</evidence>
<name>A0A6V7UQE6_MELEN</name>
<evidence type="ECO:0000256" key="8">
    <source>
        <dbReference type="ARBA" id="ARBA00023170"/>
    </source>
</evidence>
<dbReference type="InterPro" id="IPR050274">
    <property type="entry name" value="Nuclear_hormone_rcpt_NR2"/>
</dbReference>
<gene>
    <name evidence="14" type="ORF">MENT_LOCUS15457</name>
</gene>
<evidence type="ECO:0000256" key="2">
    <source>
        <dbReference type="ARBA" id="ARBA00022723"/>
    </source>
</evidence>
<keyword evidence="2" id="KW-0479">Metal-binding</keyword>
<dbReference type="PANTHER" id="PTHR24083">
    <property type="entry name" value="NUCLEAR HORMONE RECEPTOR"/>
    <property type="match status" value="1"/>
</dbReference>
<dbReference type="InterPro" id="IPR035500">
    <property type="entry name" value="NHR-like_dom_sf"/>
</dbReference>
<keyword evidence="6" id="KW-0238">DNA-binding</keyword>
<dbReference type="AlphaFoldDB" id="A0A6V7UQE6"/>
<dbReference type="InterPro" id="IPR001628">
    <property type="entry name" value="Znf_hrmn_rcpt"/>
</dbReference>
<dbReference type="Pfam" id="PF00105">
    <property type="entry name" value="zf-C4"/>
    <property type="match status" value="1"/>
</dbReference>
<feature type="compositionally biased region" description="Low complexity" evidence="11">
    <location>
        <begin position="13"/>
        <end position="24"/>
    </location>
</feature>
<evidence type="ECO:0000256" key="6">
    <source>
        <dbReference type="ARBA" id="ARBA00023125"/>
    </source>
</evidence>
<dbReference type="SMART" id="SM00430">
    <property type="entry name" value="HOLI"/>
    <property type="match status" value="1"/>
</dbReference>
<dbReference type="SUPFAM" id="SSF57716">
    <property type="entry name" value="Glucocorticoid receptor-like (DNA-binding domain)"/>
    <property type="match status" value="1"/>
</dbReference>
<dbReference type="OrthoDB" id="5837785at2759"/>
<dbReference type="SUPFAM" id="SSF48508">
    <property type="entry name" value="Nuclear receptor ligand-binding domain"/>
    <property type="match status" value="1"/>
</dbReference>